<proteinExistence type="predicted"/>
<evidence type="ECO:0000313" key="2">
    <source>
        <dbReference type="EMBL" id="PWN56509.1"/>
    </source>
</evidence>
<dbReference type="SUPFAM" id="SSF55073">
    <property type="entry name" value="Nucleotide cyclase"/>
    <property type="match status" value="1"/>
</dbReference>
<name>A0A363UM58_9GAMM</name>
<dbReference type="Pfam" id="PF00561">
    <property type="entry name" value="Abhydrolase_1"/>
    <property type="match status" value="1"/>
</dbReference>
<dbReference type="GO" id="GO:0009190">
    <property type="term" value="P:cyclic nucleotide biosynthetic process"/>
    <property type="evidence" value="ECO:0007669"/>
    <property type="project" value="InterPro"/>
</dbReference>
<accession>A0A363UM58</accession>
<dbReference type="InterPro" id="IPR029058">
    <property type="entry name" value="AB_hydrolase_fold"/>
</dbReference>
<dbReference type="SUPFAM" id="SSF53474">
    <property type="entry name" value="alpha/beta-Hydrolases"/>
    <property type="match status" value="1"/>
</dbReference>
<dbReference type="Gene3D" id="3.30.70.1230">
    <property type="entry name" value="Nucleotide cyclase"/>
    <property type="match status" value="1"/>
</dbReference>
<dbReference type="RefSeq" id="WP_109719704.1">
    <property type="nucleotide sequence ID" value="NZ_QEQK01000005.1"/>
</dbReference>
<dbReference type="OrthoDB" id="7055710at2"/>
<reference evidence="2 3" key="1">
    <citation type="submission" date="2018-05" db="EMBL/GenBank/DDBJ databases">
        <title>Abyssibacter profundi OUC007T gen. nov., sp. nov, a marine bacterium isolated from seawater of the Mariana Trench.</title>
        <authorList>
            <person name="Zhou S."/>
        </authorList>
    </citation>
    <scope>NUCLEOTIDE SEQUENCE [LARGE SCALE GENOMIC DNA]</scope>
    <source>
        <strain evidence="2 3">OUC007</strain>
    </source>
</reference>
<dbReference type="InterPro" id="IPR000073">
    <property type="entry name" value="AB_hydrolase_1"/>
</dbReference>
<dbReference type="PROSITE" id="PS50125">
    <property type="entry name" value="GUANYLATE_CYCLASE_2"/>
    <property type="match status" value="1"/>
</dbReference>
<sequence length="447" mass="48927">MYPQTRYAQSHGGDVAYQVIGEGPVDLLYCGGLLSHLELVWDYPEAERYLMRMAAFARVILMDRRGVGISEALPSGALPSLDDWSDDLLAVLDDVGSTQAAIFVERDAAALGMTLAARHPERVRALVLGNATACLLADQDFPDGLPAEAVDQLIAMIHADWGTDELSGRALPSRREGDQRFAQKAARFQRSAATPATAAAQSAYFARCDLRELLPQVHCPTLIVHHRDYAVLSPAHAHYLRDHLPNAELLMLDGGDAFFLYQGGDAVLRRVESFLTGRAHQLQRDRVLQTVLFVDIVRSTETASELGDAEWRNRLDNFHAIVEQELERHGARLVDVSGDGVFATLSGPTPGIACARAVRDAVRQIDLDVRAGLHCGECEVSDDAVRGLTVHIGARIAAEAAPGEVWVSRTVRDLVVGSGLIFRHRGPKRLKGVPGVWRLFRVEEDAE</sequence>
<dbReference type="PANTHER" id="PTHR43433">
    <property type="entry name" value="HYDROLASE, ALPHA/BETA FOLD FAMILY PROTEIN"/>
    <property type="match status" value="1"/>
</dbReference>
<dbReference type="GO" id="GO:0004016">
    <property type="term" value="F:adenylate cyclase activity"/>
    <property type="evidence" value="ECO:0007669"/>
    <property type="project" value="UniProtKB-ARBA"/>
</dbReference>
<evidence type="ECO:0000259" key="1">
    <source>
        <dbReference type="PROSITE" id="PS50125"/>
    </source>
</evidence>
<dbReference type="EMBL" id="QEQK01000005">
    <property type="protein sequence ID" value="PWN56509.1"/>
    <property type="molecule type" value="Genomic_DNA"/>
</dbReference>
<keyword evidence="3" id="KW-1185">Reference proteome</keyword>
<gene>
    <name evidence="2" type="ORF">DEH80_06670</name>
</gene>
<dbReference type="Gene3D" id="3.40.50.1820">
    <property type="entry name" value="alpha/beta hydrolase"/>
    <property type="match status" value="1"/>
</dbReference>
<organism evidence="2 3">
    <name type="scientific">Abyssibacter profundi</name>
    <dbReference type="NCBI Taxonomy" id="2182787"/>
    <lineage>
        <taxon>Bacteria</taxon>
        <taxon>Pseudomonadati</taxon>
        <taxon>Pseudomonadota</taxon>
        <taxon>Gammaproteobacteria</taxon>
        <taxon>Chromatiales</taxon>
        <taxon>Oceanococcaceae</taxon>
        <taxon>Abyssibacter</taxon>
    </lineage>
</organism>
<protein>
    <submittedName>
        <fullName evidence="2">Adenylate/guanylate cyclase domain-containing protein</fullName>
    </submittedName>
</protein>
<comment type="caution">
    <text evidence="2">The sequence shown here is derived from an EMBL/GenBank/DDBJ whole genome shotgun (WGS) entry which is preliminary data.</text>
</comment>
<dbReference type="InterPro" id="IPR001054">
    <property type="entry name" value="A/G_cyclase"/>
</dbReference>
<dbReference type="InterPro" id="IPR050471">
    <property type="entry name" value="AB_hydrolase"/>
</dbReference>
<dbReference type="Proteomes" id="UP000251800">
    <property type="component" value="Unassembled WGS sequence"/>
</dbReference>
<dbReference type="InterPro" id="IPR029787">
    <property type="entry name" value="Nucleotide_cyclase"/>
</dbReference>
<dbReference type="AlphaFoldDB" id="A0A363UM58"/>
<evidence type="ECO:0000313" key="3">
    <source>
        <dbReference type="Proteomes" id="UP000251800"/>
    </source>
</evidence>
<dbReference type="CDD" id="cd07302">
    <property type="entry name" value="CHD"/>
    <property type="match status" value="1"/>
</dbReference>
<dbReference type="GO" id="GO:0035556">
    <property type="term" value="P:intracellular signal transduction"/>
    <property type="evidence" value="ECO:0007669"/>
    <property type="project" value="InterPro"/>
</dbReference>
<feature type="domain" description="Guanylate cyclase" evidence="1">
    <location>
        <begin position="290"/>
        <end position="397"/>
    </location>
</feature>
<dbReference type="PANTHER" id="PTHR43433:SF8">
    <property type="entry name" value="BIFUNCTIONAL LIPASE_ADENYLATE CYCLASE LIPJ"/>
    <property type="match status" value="1"/>
</dbReference>